<dbReference type="EMBL" id="MN740417">
    <property type="protein sequence ID" value="QHU05560.1"/>
    <property type="molecule type" value="Genomic_DNA"/>
</dbReference>
<evidence type="ECO:0000313" key="1">
    <source>
        <dbReference type="EMBL" id="QHU05560.1"/>
    </source>
</evidence>
<organism evidence="1">
    <name type="scientific">viral metagenome</name>
    <dbReference type="NCBI Taxonomy" id="1070528"/>
    <lineage>
        <taxon>unclassified sequences</taxon>
        <taxon>metagenomes</taxon>
        <taxon>organismal metagenomes</taxon>
    </lineage>
</organism>
<reference evidence="1" key="1">
    <citation type="journal article" date="2020" name="Nature">
        <title>Giant virus diversity and host interactions through global metagenomics.</title>
        <authorList>
            <person name="Schulz F."/>
            <person name="Roux S."/>
            <person name="Paez-Espino D."/>
            <person name="Jungbluth S."/>
            <person name="Walsh D.A."/>
            <person name="Denef V.J."/>
            <person name="McMahon K.D."/>
            <person name="Konstantinidis K.T."/>
            <person name="Eloe-Fadrosh E.A."/>
            <person name="Kyrpides N.C."/>
            <person name="Woyke T."/>
        </authorList>
    </citation>
    <scope>NUCLEOTIDE SEQUENCE</scope>
    <source>
        <strain evidence="1">GVMAG-M-3300027736-24</strain>
    </source>
</reference>
<name>A0A6C0JLC3_9ZZZZ</name>
<dbReference type="AlphaFoldDB" id="A0A6C0JLC3"/>
<sequence length="118" mass="14385">MKYFYLLITNLTMFRKTVLPSQVLPSNALRLISEYSKPLTRPNWRKSKPIINTYTLFLTVYIRADKSLLHYLIYCNIRDREWFEQYWYIRRYGVHYCCLKYGITIDDIIRLGLVFIIN</sequence>
<accession>A0A6C0JLC3</accession>
<protein>
    <submittedName>
        <fullName evidence="1">Uncharacterized protein</fullName>
    </submittedName>
</protein>
<proteinExistence type="predicted"/>